<dbReference type="Proteomes" id="UP000230973">
    <property type="component" value="Unassembled WGS sequence"/>
</dbReference>
<dbReference type="EMBL" id="PFLC01000033">
    <property type="protein sequence ID" value="PIY62674.1"/>
    <property type="molecule type" value="Genomic_DNA"/>
</dbReference>
<sequence length="192" mass="21832">MDREEFRQLLAEAGSGAEVPVGERIEEIMDEVKDRGHVLMIDDYLAHGSTLTQIDRLFGEAASKRGAVAPETVFFAFFGPQNLMKGAASGDLSYVSSVFVGTTSRDSLFFSGFDHCARSDSFFPDDWELDAFRKKKEAQLGVRKEVGKKYSQKVDHVNQLKMHELRRSLRYEAERTLDWLESRKRKEEGDQA</sequence>
<dbReference type="AlphaFoldDB" id="A0A2M7Q9W9"/>
<organism evidence="1 2">
    <name type="scientific">Candidatus Uhrbacteria bacterium CG_4_10_14_0_8_um_filter_58_22</name>
    <dbReference type="NCBI Taxonomy" id="1975029"/>
    <lineage>
        <taxon>Bacteria</taxon>
        <taxon>Candidatus Uhriibacteriota</taxon>
    </lineage>
</organism>
<accession>A0A2M7Q9W9</accession>
<protein>
    <submittedName>
        <fullName evidence="1">Uncharacterized protein</fullName>
    </submittedName>
</protein>
<evidence type="ECO:0000313" key="1">
    <source>
        <dbReference type="EMBL" id="PIY62674.1"/>
    </source>
</evidence>
<comment type="caution">
    <text evidence="1">The sequence shown here is derived from an EMBL/GenBank/DDBJ whole genome shotgun (WGS) entry which is preliminary data.</text>
</comment>
<reference evidence="2" key="1">
    <citation type="submission" date="2017-09" db="EMBL/GenBank/DDBJ databases">
        <title>Depth-based differentiation of microbial function through sediment-hosted aquifers and enrichment of novel symbionts in the deep terrestrial subsurface.</title>
        <authorList>
            <person name="Probst A.J."/>
            <person name="Ladd B."/>
            <person name="Jarett J.K."/>
            <person name="Geller-Mcgrath D.E."/>
            <person name="Sieber C.M.K."/>
            <person name="Emerson J.B."/>
            <person name="Anantharaman K."/>
            <person name="Thomas B.C."/>
            <person name="Malmstrom R."/>
            <person name="Stieglmeier M."/>
            <person name="Klingl A."/>
            <person name="Woyke T."/>
            <person name="Ryan C.M."/>
            <person name="Banfield J.F."/>
        </authorList>
    </citation>
    <scope>NUCLEOTIDE SEQUENCE [LARGE SCALE GENOMIC DNA]</scope>
</reference>
<name>A0A2M7Q9W9_9BACT</name>
<proteinExistence type="predicted"/>
<evidence type="ECO:0000313" key="2">
    <source>
        <dbReference type="Proteomes" id="UP000230973"/>
    </source>
</evidence>
<gene>
    <name evidence="1" type="ORF">COY93_02650</name>
</gene>